<evidence type="ECO:0000313" key="2">
    <source>
        <dbReference type="Proteomes" id="UP001652661"/>
    </source>
</evidence>
<gene>
    <name evidence="3" type="primary">LOC138929121</name>
</gene>
<protein>
    <submittedName>
        <fullName evidence="3">Uncharacterized protein</fullName>
    </submittedName>
</protein>
<dbReference type="GeneID" id="138929121"/>
<evidence type="ECO:0000256" key="1">
    <source>
        <dbReference type="SAM" id="MobiDB-lite"/>
    </source>
</evidence>
<organism evidence="2 3">
    <name type="scientific">Drosophila kikkawai</name>
    <name type="common">Fruit fly</name>
    <dbReference type="NCBI Taxonomy" id="30033"/>
    <lineage>
        <taxon>Eukaryota</taxon>
        <taxon>Metazoa</taxon>
        <taxon>Ecdysozoa</taxon>
        <taxon>Arthropoda</taxon>
        <taxon>Hexapoda</taxon>
        <taxon>Insecta</taxon>
        <taxon>Pterygota</taxon>
        <taxon>Neoptera</taxon>
        <taxon>Endopterygota</taxon>
        <taxon>Diptera</taxon>
        <taxon>Brachycera</taxon>
        <taxon>Muscomorpha</taxon>
        <taxon>Ephydroidea</taxon>
        <taxon>Drosophilidae</taxon>
        <taxon>Drosophila</taxon>
        <taxon>Sophophora</taxon>
    </lineage>
</organism>
<reference evidence="3" key="1">
    <citation type="submission" date="2025-08" db="UniProtKB">
        <authorList>
            <consortium name="RefSeq"/>
        </authorList>
    </citation>
    <scope>IDENTIFICATION</scope>
    <source>
        <strain evidence="3">14028-0561.14</strain>
        <tissue evidence="3">Whole fly</tissue>
    </source>
</reference>
<feature type="region of interest" description="Disordered" evidence="1">
    <location>
        <begin position="1"/>
        <end position="162"/>
    </location>
</feature>
<keyword evidence="2" id="KW-1185">Reference proteome</keyword>
<feature type="compositionally biased region" description="Basic and acidic residues" evidence="1">
    <location>
        <begin position="39"/>
        <end position="52"/>
    </location>
</feature>
<evidence type="ECO:0000313" key="3">
    <source>
        <dbReference type="RefSeq" id="XP_070144347.1"/>
    </source>
</evidence>
<name>A0ABM4GNQ0_DROKI</name>
<feature type="compositionally biased region" description="Polar residues" evidence="1">
    <location>
        <begin position="1"/>
        <end position="10"/>
    </location>
</feature>
<feature type="compositionally biased region" description="Basic and acidic residues" evidence="1">
    <location>
        <begin position="92"/>
        <end position="101"/>
    </location>
</feature>
<proteinExistence type="predicted"/>
<feature type="compositionally biased region" description="Basic and acidic residues" evidence="1">
    <location>
        <begin position="148"/>
        <end position="162"/>
    </location>
</feature>
<dbReference type="Proteomes" id="UP001652661">
    <property type="component" value="Chromosome X"/>
</dbReference>
<accession>A0ABM4GNQ0</accession>
<sequence length="162" mass="17776">MPGFSKTTPLTKEKEEKQLDTGNKVKAEATCTTKGASKQKTEEETSADDKVPAKLLGKRAGKPNPTDIEQDLKKKKMESKIQDVAKAGSSKGEGKASKKEEEQEVFNDPQTPPRAHVGPAPYTPEGRQQPPPINPIYTPARPKSKSRLIRDEPLLEDSTKLD</sequence>
<feature type="compositionally biased region" description="Basic and acidic residues" evidence="1">
    <location>
        <begin position="11"/>
        <end position="27"/>
    </location>
</feature>
<dbReference type="RefSeq" id="XP_070144347.1">
    <property type="nucleotide sequence ID" value="XM_070288246.1"/>
</dbReference>